<accession>A0A0F9IA56</accession>
<feature type="non-terminal residue" evidence="1">
    <location>
        <position position="1"/>
    </location>
</feature>
<protein>
    <submittedName>
        <fullName evidence="1">Uncharacterized protein</fullName>
    </submittedName>
</protein>
<sequence>TGPDSVRIRQAASIAESYGGKVN</sequence>
<organism evidence="1">
    <name type="scientific">marine sediment metagenome</name>
    <dbReference type="NCBI Taxonomy" id="412755"/>
    <lineage>
        <taxon>unclassified sequences</taxon>
        <taxon>metagenomes</taxon>
        <taxon>ecological metagenomes</taxon>
    </lineage>
</organism>
<gene>
    <name evidence="1" type="ORF">LCGC14_1966310</name>
</gene>
<dbReference type="AlphaFoldDB" id="A0A0F9IA56"/>
<evidence type="ECO:0000313" key="1">
    <source>
        <dbReference type="EMBL" id="KKL84277.1"/>
    </source>
</evidence>
<proteinExistence type="predicted"/>
<name>A0A0F9IA56_9ZZZZ</name>
<reference evidence="1" key="1">
    <citation type="journal article" date="2015" name="Nature">
        <title>Complex archaea that bridge the gap between prokaryotes and eukaryotes.</title>
        <authorList>
            <person name="Spang A."/>
            <person name="Saw J.H."/>
            <person name="Jorgensen S.L."/>
            <person name="Zaremba-Niedzwiedzka K."/>
            <person name="Martijn J."/>
            <person name="Lind A.E."/>
            <person name="van Eijk R."/>
            <person name="Schleper C."/>
            <person name="Guy L."/>
            <person name="Ettema T.J."/>
        </authorList>
    </citation>
    <scope>NUCLEOTIDE SEQUENCE</scope>
</reference>
<dbReference type="EMBL" id="LAZR01021745">
    <property type="protein sequence ID" value="KKL84277.1"/>
    <property type="molecule type" value="Genomic_DNA"/>
</dbReference>
<comment type="caution">
    <text evidence="1">The sequence shown here is derived from an EMBL/GenBank/DDBJ whole genome shotgun (WGS) entry which is preliminary data.</text>
</comment>